<accession>A0A6M0QTI6</accession>
<dbReference type="InterPro" id="IPR006127">
    <property type="entry name" value="ZnuA-like"/>
</dbReference>
<dbReference type="InterPro" id="IPR050492">
    <property type="entry name" value="Bact_metal-bind_prot9"/>
</dbReference>
<keyword evidence="5" id="KW-0864">Zinc transport</keyword>
<comment type="caution">
    <text evidence="7">The sequence shown here is derived from an EMBL/GenBank/DDBJ whole genome shotgun (WGS) entry which is preliminary data.</text>
</comment>
<comment type="similarity">
    <text evidence="1">Belongs to the bacterial solute-binding protein 9 family.</text>
</comment>
<feature type="signal peptide" evidence="6">
    <location>
        <begin position="1"/>
        <end position="17"/>
    </location>
</feature>
<dbReference type="Proteomes" id="UP000477782">
    <property type="component" value="Unassembled WGS sequence"/>
</dbReference>
<keyword evidence="3" id="KW-0813">Transport</keyword>
<sequence>MRYIISFLLASTAPALAEVPRVMADLPPVHSLVAQVMGDLGQPELLLDKGANAHSFQMRPSQAAGLQEAGLVVWIGPEMTPWLDRALAGISGARQLRLLQAEATYRQGFGAEEGEAHDHDAGLAEDHAEEEAAAGHDHTGIDPHVWLDPANASAWLGLIAAELSALDPENAATYADNAARAQADLAVLDAEIASLLAPAKSTALVVYHDAYGYFAGHYGLTIAATLAEGDATGPGARHIAEVEALLNAGPACLFSEANHDPKLVTQLAEATGLTAAGLLDPEGAQLDPGAGLYGNLLRALGTTIADCTN</sequence>
<dbReference type="Pfam" id="PF01297">
    <property type="entry name" value="ZnuA"/>
    <property type="match status" value="1"/>
</dbReference>
<evidence type="ECO:0000313" key="8">
    <source>
        <dbReference type="Proteomes" id="UP000477782"/>
    </source>
</evidence>
<dbReference type="AlphaFoldDB" id="A0A6M0QTI6"/>
<keyword evidence="5" id="KW-0862">Zinc</keyword>
<dbReference type="SUPFAM" id="SSF53807">
    <property type="entry name" value="Helical backbone' metal receptor"/>
    <property type="match status" value="1"/>
</dbReference>
<dbReference type="PANTHER" id="PTHR42953:SF3">
    <property type="entry name" value="HIGH-AFFINITY ZINC UPTAKE SYSTEM PROTEIN ZNUA"/>
    <property type="match status" value="1"/>
</dbReference>
<protein>
    <recommendedName>
        <fullName evidence="2">High-affinity zinc uptake system protein ZnuA</fullName>
    </recommendedName>
</protein>
<evidence type="ECO:0000256" key="5">
    <source>
        <dbReference type="ARBA" id="ARBA00022906"/>
    </source>
</evidence>
<dbReference type="EMBL" id="JAAIVJ010000005">
    <property type="protein sequence ID" value="NEY90779.1"/>
    <property type="molecule type" value="Genomic_DNA"/>
</dbReference>
<keyword evidence="8" id="KW-1185">Reference proteome</keyword>
<feature type="chain" id="PRO_5026690215" description="High-affinity zinc uptake system protein ZnuA" evidence="6">
    <location>
        <begin position="18"/>
        <end position="309"/>
    </location>
</feature>
<name>A0A6M0QTI6_9RHOB</name>
<keyword evidence="4 6" id="KW-0732">Signal</keyword>
<dbReference type="GO" id="GO:0006829">
    <property type="term" value="P:zinc ion transport"/>
    <property type="evidence" value="ECO:0007669"/>
    <property type="project" value="UniProtKB-KW"/>
</dbReference>
<dbReference type="GO" id="GO:0046872">
    <property type="term" value="F:metal ion binding"/>
    <property type="evidence" value="ECO:0007669"/>
    <property type="project" value="InterPro"/>
</dbReference>
<evidence type="ECO:0000256" key="3">
    <source>
        <dbReference type="ARBA" id="ARBA00022448"/>
    </source>
</evidence>
<dbReference type="Gene3D" id="3.40.50.1980">
    <property type="entry name" value="Nitrogenase molybdenum iron protein domain"/>
    <property type="match status" value="2"/>
</dbReference>
<evidence type="ECO:0000256" key="2">
    <source>
        <dbReference type="ARBA" id="ARBA00015915"/>
    </source>
</evidence>
<keyword evidence="5" id="KW-0406">Ion transport</keyword>
<organism evidence="7 8">
    <name type="scientific">Tabrizicola oligotrophica</name>
    <dbReference type="NCBI Taxonomy" id="2710650"/>
    <lineage>
        <taxon>Bacteria</taxon>
        <taxon>Pseudomonadati</taxon>
        <taxon>Pseudomonadota</taxon>
        <taxon>Alphaproteobacteria</taxon>
        <taxon>Rhodobacterales</taxon>
        <taxon>Paracoccaceae</taxon>
        <taxon>Tabrizicola</taxon>
    </lineage>
</organism>
<gene>
    <name evidence="7" type="ORF">G4Z14_10770</name>
</gene>
<dbReference type="RefSeq" id="WP_164625565.1">
    <property type="nucleotide sequence ID" value="NZ_JAAIVJ010000005.1"/>
</dbReference>
<evidence type="ECO:0000256" key="6">
    <source>
        <dbReference type="SAM" id="SignalP"/>
    </source>
</evidence>
<proteinExistence type="inferred from homology"/>
<evidence type="ECO:0000313" key="7">
    <source>
        <dbReference type="EMBL" id="NEY90779.1"/>
    </source>
</evidence>
<dbReference type="PANTHER" id="PTHR42953">
    <property type="entry name" value="HIGH-AFFINITY ZINC UPTAKE SYSTEM PROTEIN ZNUA-RELATED"/>
    <property type="match status" value="1"/>
</dbReference>
<evidence type="ECO:0000256" key="1">
    <source>
        <dbReference type="ARBA" id="ARBA00011028"/>
    </source>
</evidence>
<evidence type="ECO:0000256" key="4">
    <source>
        <dbReference type="ARBA" id="ARBA00022729"/>
    </source>
</evidence>
<reference evidence="7 8" key="1">
    <citation type="submission" date="2020-02" db="EMBL/GenBank/DDBJ databases">
        <authorList>
            <person name="Chen W.-M."/>
        </authorList>
    </citation>
    <scope>NUCLEOTIDE SEQUENCE [LARGE SCALE GENOMIC DNA]</scope>
    <source>
        <strain evidence="7 8">KMS-5</strain>
    </source>
</reference>